<evidence type="ECO:0000256" key="1">
    <source>
        <dbReference type="SAM" id="MobiDB-lite"/>
    </source>
</evidence>
<gene>
    <name evidence="2" type="ORF">FSB_LOCUS14616</name>
</gene>
<name>A0A2N9FIZ0_FAGSY</name>
<dbReference type="AlphaFoldDB" id="A0A2N9FIZ0"/>
<feature type="region of interest" description="Disordered" evidence="1">
    <location>
        <begin position="82"/>
        <end position="124"/>
    </location>
</feature>
<accession>A0A2N9FIZ0</accession>
<sequence length="124" mass="13832">MSLANKYATAKKIADKACEKIKLADEKRQEGKLAEAKKSAFDRGRKEAELDITSRLTRIYNESFQEGWKAVLRWSGPGEVPFLPPRDMLPYPDTSIGVEEEVNEDVPPTVRPSAPEGSSRLLPS</sequence>
<protein>
    <submittedName>
        <fullName evidence="2">Uncharacterized protein</fullName>
    </submittedName>
</protein>
<dbReference type="EMBL" id="OIVN01000873">
    <property type="protein sequence ID" value="SPC86734.1"/>
    <property type="molecule type" value="Genomic_DNA"/>
</dbReference>
<reference evidence="2" key="1">
    <citation type="submission" date="2018-02" db="EMBL/GenBank/DDBJ databases">
        <authorList>
            <person name="Cohen D.B."/>
            <person name="Kent A.D."/>
        </authorList>
    </citation>
    <scope>NUCLEOTIDE SEQUENCE</scope>
</reference>
<proteinExistence type="predicted"/>
<organism evidence="2">
    <name type="scientific">Fagus sylvatica</name>
    <name type="common">Beechnut</name>
    <dbReference type="NCBI Taxonomy" id="28930"/>
    <lineage>
        <taxon>Eukaryota</taxon>
        <taxon>Viridiplantae</taxon>
        <taxon>Streptophyta</taxon>
        <taxon>Embryophyta</taxon>
        <taxon>Tracheophyta</taxon>
        <taxon>Spermatophyta</taxon>
        <taxon>Magnoliopsida</taxon>
        <taxon>eudicotyledons</taxon>
        <taxon>Gunneridae</taxon>
        <taxon>Pentapetalae</taxon>
        <taxon>rosids</taxon>
        <taxon>fabids</taxon>
        <taxon>Fagales</taxon>
        <taxon>Fagaceae</taxon>
        <taxon>Fagus</taxon>
    </lineage>
</organism>
<evidence type="ECO:0000313" key="2">
    <source>
        <dbReference type="EMBL" id="SPC86734.1"/>
    </source>
</evidence>